<keyword evidence="1" id="KW-0472">Membrane</keyword>
<dbReference type="Pfam" id="PF07624">
    <property type="entry name" value="PSD2"/>
    <property type="match status" value="1"/>
</dbReference>
<evidence type="ECO:0000259" key="2">
    <source>
        <dbReference type="Pfam" id="PF07624"/>
    </source>
</evidence>
<gene>
    <name evidence="8" type="ORF">GCM10007852_05120</name>
</gene>
<dbReference type="InterPro" id="IPR013042">
    <property type="entry name" value="DUF1592"/>
</dbReference>
<evidence type="ECO:0000259" key="7">
    <source>
        <dbReference type="Pfam" id="PF07637"/>
    </source>
</evidence>
<evidence type="ECO:0000259" key="5">
    <source>
        <dbReference type="Pfam" id="PF07631"/>
    </source>
</evidence>
<dbReference type="Pfam" id="PF07631">
    <property type="entry name" value="PSD4"/>
    <property type="match status" value="1"/>
</dbReference>
<reference evidence="8" key="1">
    <citation type="journal article" date="2014" name="Int. J. Syst. Evol. Microbiol.">
        <title>Complete genome sequence of Corynebacterium casei LMG S-19264T (=DSM 44701T), isolated from a smear-ripened cheese.</title>
        <authorList>
            <consortium name="US DOE Joint Genome Institute (JGI-PGF)"/>
            <person name="Walter F."/>
            <person name="Albersmeier A."/>
            <person name="Kalinowski J."/>
            <person name="Ruckert C."/>
        </authorList>
    </citation>
    <scope>NUCLEOTIDE SEQUENCE</scope>
    <source>
        <strain evidence="8">NBRC 110023</strain>
    </source>
</reference>
<feature type="domain" description="DUF1585" evidence="2">
    <location>
        <begin position="1160"/>
        <end position="1234"/>
    </location>
</feature>
<sequence length="1242" mass="138985">MRTTSATKIFAVLLTLAAVLIAVAIIVPINGQAGDGLYRFLGRFHVLILHFPITLLLLAPFIWLLSRTKRFSHYQSIVLPLWWLGSLSAAATVTMGLLLAANEGFTFEEVQQHMIAGLSVALIAFICTGIANYLDSNNTTINKKLKLLPAAASAVLVTSIFVAAHAGGNLVHGETYLTRFSPEPLRTWLSTPSQQLELSSVTDQHYVSDVRPLLKKYCFDCHGADTQKGNVQLDNLDPDFVGGVDASHWHSALDMINSGEMPPKKKLQPTDDERREIVAWMTKGIRLAKEAKKGDSQYVMRRLTKDQYTNTLQDLLGVAVDFGAELPDDPMSTMGFSNSGELLQSSTLHLESFETIARVALEKAINSTEKPKVHHYRMYFGDKIGLGEKNTLSAGYLDTPLHQHNFKIETMNDAQHLSSTKKFFSASLRGSDQRRFSVLEDSISLYSAKPHKETTIAGQYGAWHGPSPNLAMQIKDQYPREGDFVVRVKASKGNGFTKLKDALTAIPPNKPIATLEKGQLNQTLQFGELARVPAPASKFTGLDGLVYDKASGTITNSNEGKDVSLSGPIVLEDLKSHLYQIDLLHPELPPNTESTFTLTIRPYKPMTITLKPTGQAPTGELVVSSIAIGYISKPWHHTLIKGDKYFPGFNQFVFTKLDDAHPIATSFPKQYFDNPIDNDATPVLIPYLGTRTDDGMDYKTFSQAVDVSNTETGQVYEFKGRLENLPVPYHGTQGDHITSSSLKIGVWNDDKIKSETQNGSVINVEYIEFEAPYFDQWPTTQHQRIFIPSSHPKGSEAYAKEVISTFAQRAFRRAVSDDDISHFMALWHDIKDDFDSFEEGIKETLVAVLSSPNFLFLVEPQRNETEIASRQEQTSLISNVKSLFMVNSAHASQSTQSIDEYALANRLSYFLWNSPPDEELLHLAANNQLSSQLEAQLQRMLKDEEKLMRFIKVFSKEWLRLDRQQMQSVDVDTYPDYTRFVKHDMQQETLQFMRLLMQDNLSALNIIDSDFAMLNQNLAEFYGIPNVKGRHFRPVSLTSNKPSPERMRGGLLSQGAFLTGHGDGVHSHPVKRAVWVKQKILGDEPPPPPPNVPDLDPETPGFEKLTLKQQLEMHRDKESCRDCHAKIDPFGVVFENYDAVGRYRAAYKKLPIDASSILPDGTNVNGISDIKTYLMKQQGDEVVRSLLKHLFSYALGKDVSFHDDEEIDSILQAVKNNEYRMQSILFHIISSPSFLNTQGANS</sequence>
<dbReference type="Pfam" id="PF07626">
    <property type="entry name" value="PSD3"/>
    <property type="match status" value="1"/>
</dbReference>
<feature type="domain" description="DUF1587" evidence="3">
    <location>
        <begin position="301"/>
        <end position="365"/>
    </location>
</feature>
<feature type="transmembrane region" description="Helical" evidence="1">
    <location>
        <begin position="113"/>
        <end position="135"/>
    </location>
</feature>
<keyword evidence="1" id="KW-0812">Transmembrane</keyword>
<feature type="transmembrane region" description="Helical" evidence="1">
    <location>
        <begin position="77"/>
        <end position="101"/>
    </location>
</feature>
<accession>A0AA37WIP4</accession>
<dbReference type="Pfam" id="PF07637">
    <property type="entry name" value="PSD5"/>
    <property type="match status" value="1"/>
</dbReference>
<protein>
    <recommendedName>
        <fullName evidence="10">Planctomycete cytochrome C</fullName>
    </recommendedName>
</protein>
<dbReference type="GO" id="GO:0020037">
    <property type="term" value="F:heme binding"/>
    <property type="evidence" value="ECO:0007669"/>
    <property type="project" value="InterPro"/>
</dbReference>
<dbReference type="EMBL" id="BSOT01000005">
    <property type="protein sequence ID" value="GLR69604.1"/>
    <property type="molecule type" value="Genomic_DNA"/>
</dbReference>
<dbReference type="InterPro" id="IPR011429">
    <property type="entry name" value="Cyt_c_Planctomycete-type"/>
</dbReference>
<keyword evidence="9" id="KW-1185">Reference proteome</keyword>
<dbReference type="InterPro" id="IPR013039">
    <property type="entry name" value="DUF1588"/>
</dbReference>
<dbReference type="SUPFAM" id="SSF46626">
    <property type="entry name" value="Cytochrome c"/>
    <property type="match status" value="1"/>
</dbReference>
<dbReference type="InterPro" id="IPR011478">
    <property type="entry name" value="DUF1585"/>
</dbReference>
<organism evidence="8 9">
    <name type="scientific">Agaribacter marinus</name>
    <dbReference type="NCBI Taxonomy" id="1431249"/>
    <lineage>
        <taxon>Bacteria</taxon>
        <taxon>Pseudomonadati</taxon>
        <taxon>Pseudomonadota</taxon>
        <taxon>Gammaproteobacteria</taxon>
        <taxon>Alteromonadales</taxon>
        <taxon>Alteromonadaceae</taxon>
        <taxon>Agaribacter</taxon>
    </lineage>
</organism>
<feature type="transmembrane region" description="Helical" evidence="1">
    <location>
        <begin position="147"/>
        <end position="167"/>
    </location>
</feature>
<dbReference type="Proteomes" id="UP001156601">
    <property type="component" value="Unassembled WGS sequence"/>
</dbReference>
<dbReference type="GO" id="GO:0009055">
    <property type="term" value="F:electron transfer activity"/>
    <property type="evidence" value="ECO:0007669"/>
    <property type="project" value="InterPro"/>
</dbReference>
<evidence type="ECO:0000313" key="8">
    <source>
        <dbReference type="EMBL" id="GLR69604.1"/>
    </source>
</evidence>
<evidence type="ECO:0000313" key="9">
    <source>
        <dbReference type="Proteomes" id="UP001156601"/>
    </source>
</evidence>
<evidence type="ECO:0000256" key="1">
    <source>
        <dbReference type="SAM" id="Phobius"/>
    </source>
</evidence>
<feature type="transmembrane region" description="Helical" evidence="1">
    <location>
        <begin position="40"/>
        <end position="65"/>
    </location>
</feature>
<dbReference type="AlphaFoldDB" id="A0AA37WIP4"/>
<evidence type="ECO:0000259" key="3">
    <source>
        <dbReference type="Pfam" id="PF07626"/>
    </source>
</evidence>
<dbReference type="Gene3D" id="1.10.760.10">
    <property type="entry name" value="Cytochrome c-like domain"/>
    <property type="match status" value="1"/>
</dbReference>
<evidence type="ECO:0000259" key="6">
    <source>
        <dbReference type="Pfam" id="PF07635"/>
    </source>
</evidence>
<comment type="caution">
    <text evidence="8">The sequence shown here is derived from an EMBL/GenBank/DDBJ whole genome shotgun (WGS) entry which is preliminary data.</text>
</comment>
<name>A0AA37WIP4_9ALTE</name>
<feature type="domain" description="DUF1595" evidence="7">
    <location>
        <begin position="798"/>
        <end position="859"/>
    </location>
</feature>
<feature type="domain" description="DUF1592" evidence="5">
    <location>
        <begin position="898"/>
        <end position="1024"/>
    </location>
</feature>
<dbReference type="Pfam" id="PF07635">
    <property type="entry name" value="PSCyt1"/>
    <property type="match status" value="1"/>
</dbReference>
<dbReference type="RefSeq" id="WP_284215926.1">
    <property type="nucleotide sequence ID" value="NZ_BSOT01000005.1"/>
</dbReference>
<reference evidence="8" key="2">
    <citation type="submission" date="2023-01" db="EMBL/GenBank/DDBJ databases">
        <title>Draft genome sequence of Agaribacter marinus strain NBRC 110023.</title>
        <authorList>
            <person name="Sun Q."/>
            <person name="Mori K."/>
        </authorList>
    </citation>
    <scope>NUCLEOTIDE SEQUENCE</scope>
    <source>
        <strain evidence="8">NBRC 110023</strain>
    </source>
</reference>
<dbReference type="InterPro" id="IPR013036">
    <property type="entry name" value="DUF1587"/>
</dbReference>
<dbReference type="InterPro" id="IPR013043">
    <property type="entry name" value="DUF1595"/>
</dbReference>
<proteinExistence type="predicted"/>
<evidence type="ECO:0000259" key="4">
    <source>
        <dbReference type="Pfam" id="PF07627"/>
    </source>
</evidence>
<keyword evidence="1" id="KW-1133">Transmembrane helix</keyword>
<feature type="domain" description="Cytochrome C Planctomycete-type" evidence="6">
    <location>
        <begin position="218"/>
        <end position="264"/>
    </location>
</feature>
<feature type="domain" description="DUF1588" evidence="4">
    <location>
        <begin position="1048"/>
        <end position="1145"/>
    </location>
</feature>
<dbReference type="InterPro" id="IPR036909">
    <property type="entry name" value="Cyt_c-like_dom_sf"/>
</dbReference>
<evidence type="ECO:0008006" key="10">
    <source>
        <dbReference type="Google" id="ProtNLM"/>
    </source>
</evidence>
<dbReference type="Pfam" id="PF07627">
    <property type="entry name" value="PSCyt3"/>
    <property type="match status" value="1"/>
</dbReference>